<dbReference type="Pfam" id="PF02146">
    <property type="entry name" value="SIR2"/>
    <property type="match status" value="1"/>
</dbReference>
<organism evidence="6">
    <name type="scientific">Demequina capsici</name>
    <dbReference type="NCBI Taxonomy" id="3075620"/>
    <lineage>
        <taxon>Bacteria</taxon>
        <taxon>Bacillati</taxon>
        <taxon>Actinomycetota</taxon>
        <taxon>Actinomycetes</taxon>
        <taxon>Micrococcales</taxon>
        <taxon>Demequinaceae</taxon>
        <taxon>Demequina</taxon>
    </lineage>
</organism>
<evidence type="ECO:0000259" key="5">
    <source>
        <dbReference type="PROSITE" id="PS50305"/>
    </source>
</evidence>
<evidence type="ECO:0000256" key="1">
    <source>
        <dbReference type="ARBA" id="ARBA00012928"/>
    </source>
</evidence>
<evidence type="ECO:0000256" key="2">
    <source>
        <dbReference type="ARBA" id="ARBA00022679"/>
    </source>
</evidence>
<feature type="domain" description="Deacetylase sirtuin-type" evidence="5">
    <location>
        <begin position="1"/>
        <end position="241"/>
    </location>
</feature>
<dbReference type="Gene3D" id="3.30.1600.10">
    <property type="entry name" value="SIR2/SIRT2 'Small Domain"/>
    <property type="match status" value="1"/>
</dbReference>
<dbReference type="Proteomes" id="UP001303408">
    <property type="component" value="Chromosome"/>
</dbReference>
<dbReference type="PANTHER" id="PTHR11085">
    <property type="entry name" value="NAD-DEPENDENT PROTEIN DEACYLASE SIRTUIN-5, MITOCHONDRIAL-RELATED"/>
    <property type="match status" value="1"/>
</dbReference>
<keyword evidence="4" id="KW-0862">Zinc</keyword>
<dbReference type="EC" id="2.3.1.286" evidence="1"/>
<dbReference type="InterPro" id="IPR029035">
    <property type="entry name" value="DHS-like_NAD/FAD-binding_dom"/>
</dbReference>
<feature type="active site" description="Proton acceptor" evidence="4">
    <location>
        <position position="110"/>
    </location>
</feature>
<dbReference type="RefSeq" id="WP_313543877.1">
    <property type="nucleotide sequence ID" value="NZ_CP134880.1"/>
</dbReference>
<keyword evidence="4" id="KW-0479">Metal-binding</keyword>
<dbReference type="InterPro" id="IPR050134">
    <property type="entry name" value="NAD-dep_sirtuin_deacylases"/>
</dbReference>
<sequence>MTTRVTVLTGAGVSTGAGIPDFRGPRGVWTLRPDRARLLEIDVFMNDRALREEGWRDWREHPAWHSHPTDAHRALARLGEAGVLEALLTQNIDGLHQAGGSRPADVIELHGALGTTSCMVCGAGPMATADVLARLDTEPDPRCAGCGGILKPDVVYFGEPLPPAALDRAVRAAEACDVMVAIGTTLTVFPVASLPGVALDSGASLVLVNAEPTAYDRYADEVVREPIETAVPSLVERWLDA</sequence>
<feature type="binding site" evidence="4">
    <location>
        <position position="121"/>
    </location>
    <ligand>
        <name>Zn(2+)</name>
        <dbReference type="ChEBI" id="CHEBI:29105"/>
    </ligand>
</feature>
<dbReference type="SUPFAM" id="SSF52467">
    <property type="entry name" value="DHS-like NAD/FAD-binding domain"/>
    <property type="match status" value="1"/>
</dbReference>
<evidence type="ECO:0000256" key="3">
    <source>
        <dbReference type="ARBA" id="ARBA00023027"/>
    </source>
</evidence>
<feature type="binding site" evidence="4">
    <location>
        <position position="146"/>
    </location>
    <ligand>
        <name>Zn(2+)</name>
        <dbReference type="ChEBI" id="CHEBI:29105"/>
    </ligand>
</feature>
<evidence type="ECO:0000313" key="6">
    <source>
        <dbReference type="EMBL" id="WNM27710.1"/>
    </source>
</evidence>
<dbReference type="PANTHER" id="PTHR11085:SF4">
    <property type="entry name" value="NAD-DEPENDENT PROTEIN DEACYLASE"/>
    <property type="match status" value="1"/>
</dbReference>
<dbReference type="InterPro" id="IPR026590">
    <property type="entry name" value="Ssirtuin_cat_dom"/>
</dbReference>
<dbReference type="AlphaFoldDB" id="A0AA96FFY2"/>
<dbReference type="GO" id="GO:0046872">
    <property type="term" value="F:metal ion binding"/>
    <property type="evidence" value="ECO:0007669"/>
    <property type="project" value="UniProtKB-KW"/>
</dbReference>
<dbReference type="EMBL" id="CP134880">
    <property type="protein sequence ID" value="WNM27710.1"/>
    <property type="molecule type" value="Genomic_DNA"/>
</dbReference>
<reference evidence="6" key="1">
    <citation type="submission" date="2023-09" db="EMBL/GenBank/DDBJ databases">
        <title>Demequina sp. a novel bacteria isolated from Capsicum annuum.</title>
        <authorList>
            <person name="Humaira Z."/>
            <person name="Lee J."/>
            <person name="Cho D."/>
        </authorList>
    </citation>
    <scope>NUCLEOTIDE SEQUENCE</scope>
    <source>
        <strain evidence="6">PMTSA13</strain>
    </source>
</reference>
<dbReference type="GO" id="GO:0017136">
    <property type="term" value="F:histone deacetylase activity, NAD-dependent"/>
    <property type="evidence" value="ECO:0007669"/>
    <property type="project" value="TreeGrafter"/>
</dbReference>
<keyword evidence="3" id="KW-0520">NAD</keyword>
<keyword evidence="2 6" id="KW-0808">Transferase</keyword>
<keyword evidence="6" id="KW-0012">Acyltransferase</keyword>
<dbReference type="KEGG" id="dcp:RN607_01515"/>
<dbReference type="InterPro" id="IPR003000">
    <property type="entry name" value="Sirtuin"/>
</dbReference>
<dbReference type="Gene3D" id="3.40.50.1220">
    <property type="entry name" value="TPP-binding domain"/>
    <property type="match status" value="1"/>
</dbReference>
<feature type="binding site" evidence="4">
    <location>
        <position position="118"/>
    </location>
    <ligand>
        <name>Zn(2+)</name>
        <dbReference type="ChEBI" id="CHEBI:29105"/>
    </ligand>
</feature>
<proteinExistence type="predicted"/>
<dbReference type="GO" id="GO:0070403">
    <property type="term" value="F:NAD+ binding"/>
    <property type="evidence" value="ECO:0007669"/>
    <property type="project" value="InterPro"/>
</dbReference>
<dbReference type="InterPro" id="IPR026591">
    <property type="entry name" value="Sirtuin_cat_small_dom_sf"/>
</dbReference>
<gene>
    <name evidence="6" type="ORF">RN607_01515</name>
</gene>
<feature type="binding site" evidence="4">
    <location>
        <position position="143"/>
    </location>
    <ligand>
        <name>Zn(2+)</name>
        <dbReference type="ChEBI" id="CHEBI:29105"/>
    </ligand>
</feature>
<accession>A0AA96FFY2</accession>
<dbReference type="PROSITE" id="PS50305">
    <property type="entry name" value="SIRTUIN"/>
    <property type="match status" value="1"/>
</dbReference>
<evidence type="ECO:0000256" key="4">
    <source>
        <dbReference type="PROSITE-ProRule" id="PRU00236"/>
    </source>
</evidence>
<protein>
    <recommendedName>
        <fullName evidence="1">protein acetyllysine N-acetyltransferase</fullName>
        <ecNumber evidence="1">2.3.1.286</ecNumber>
    </recommendedName>
</protein>
<name>A0AA96FFY2_9MICO</name>